<dbReference type="Pfam" id="PF13692">
    <property type="entry name" value="Glyco_trans_1_4"/>
    <property type="match status" value="1"/>
</dbReference>
<comment type="caution">
    <text evidence="2">The sequence shown here is derived from an EMBL/GenBank/DDBJ whole genome shotgun (WGS) entry which is preliminary data.</text>
</comment>
<protein>
    <recommendedName>
        <fullName evidence="1">Glycosyltransferase subfamily 4-like N-terminal domain-containing protein</fullName>
    </recommendedName>
</protein>
<dbReference type="InterPro" id="IPR050194">
    <property type="entry name" value="Glycosyltransferase_grp1"/>
</dbReference>
<evidence type="ECO:0000313" key="2">
    <source>
        <dbReference type="EMBL" id="PJA45724.1"/>
    </source>
</evidence>
<gene>
    <name evidence="2" type="ORF">CO173_04710</name>
</gene>
<evidence type="ECO:0000313" key="3">
    <source>
        <dbReference type="Proteomes" id="UP000231263"/>
    </source>
</evidence>
<accession>A0A2M7XCX1</accession>
<reference evidence="3" key="1">
    <citation type="submission" date="2017-09" db="EMBL/GenBank/DDBJ databases">
        <title>Depth-based differentiation of microbial function through sediment-hosted aquifers and enrichment of novel symbionts in the deep terrestrial subsurface.</title>
        <authorList>
            <person name="Probst A.J."/>
            <person name="Ladd B."/>
            <person name="Jarett J.K."/>
            <person name="Geller-Mcgrath D.E."/>
            <person name="Sieber C.M.K."/>
            <person name="Emerson J.B."/>
            <person name="Anantharaman K."/>
            <person name="Thomas B.C."/>
            <person name="Malmstrom R."/>
            <person name="Stieglmeier M."/>
            <person name="Klingl A."/>
            <person name="Woyke T."/>
            <person name="Ryan C.M."/>
            <person name="Banfield J.F."/>
        </authorList>
    </citation>
    <scope>NUCLEOTIDE SEQUENCE [LARGE SCALE GENOMIC DNA]</scope>
</reference>
<proteinExistence type="predicted"/>
<dbReference type="CDD" id="cd03801">
    <property type="entry name" value="GT4_PimA-like"/>
    <property type="match status" value="1"/>
</dbReference>
<dbReference type="SUPFAM" id="SSF53756">
    <property type="entry name" value="UDP-Glycosyltransferase/glycogen phosphorylase"/>
    <property type="match status" value="1"/>
</dbReference>
<dbReference type="GO" id="GO:0016757">
    <property type="term" value="F:glycosyltransferase activity"/>
    <property type="evidence" value="ECO:0007669"/>
    <property type="project" value="TreeGrafter"/>
</dbReference>
<feature type="domain" description="Glycosyltransferase subfamily 4-like N-terminal" evidence="1">
    <location>
        <begin position="22"/>
        <end position="178"/>
    </location>
</feature>
<dbReference type="PANTHER" id="PTHR45947:SF13">
    <property type="entry name" value="TRANSFERASE"/>
    <property type="match status" value="1"/>
</dbReference>
<dbReference type="PANTHER" id="PTHR45947">
    <property type="entry name" value="SULFOQUINOVOSYL TRANSFERASE SQD2"/>
    <property type="match status" value="1"/>
</dbReference>
<evidence type="ECO:0000259" key="1">
    <source>
        <dbReference type="Pfam" id="PF13439"/>
    </source>
</evidence>
<dbReference type="EMBL" id="PFWT01000026">
    <property type="protein sequence ID" value="PJA45724.1"/>
    <property type="molecule type" value="Genomic_DNA"/>
</dbReference>
<dbReference type="Proteomes" id="UP000231263">
    <property type="component" value="Unassembled WGS sequence"/>
</dbReference>
<dbReference type="Gene3D" id="3.40.50.2000">
    <property type="entry name" value="Glycogen Phosphorylase B"/>
    <property type="match status" value="2"/>
</dbReference>
<organism evidence="2 3">
    <name type="scientific">Candidatus Uhrbacteria bacterium CG_4_9_14_3_um_filter_41_35</name>
    <dbReference type="NCBI Taxonomy" id="1975034"/>
    <lineage>
        <taxon>Bacteria</taxon>
        <taxon>Candidatus Uhriibacteriota</taxon>
    </lineage>
</organism>
<sequence length="386" mass="42738">MKIAFIGQRGLEGAPQSIDSNVTELASQMVREGNVVISYLRKWYFNQPEKRFNGIILKEISSIPVRYLDGVSYAFLATLHTIFVTKPNVVHYYGAGPSLFAWMIRLLQPGTIVVCTLSTVEQNKKGWGAMARFVMRLGEKASIEYAHATIATSKIVSNYAAIEYGTRAQYIPNGLSVKRVPVDGVILASFNLQSFSYILVPTDLAENDGLEIMLEAWARVRNEKPQLFAEIKLAFLGGPMQPDGRLISLREKYASDNSVVFTGFQRGEVTDALFAGARVVVDPSENPEKAEEVLLAMSYGKAVLTSDTNAHKSAVSEYGELFAVGETLDLAGKIVQLFEDQMQTAAIGHSARTYVENERNWEEIAGKILEIYSEYLALRDGVLAIR</sequence>
<dbReference type="Pfam" id="PF13439">
    <property type="entry name" value="Glyco_transf_4"/>
    <property type="match status" value="1"/>
</dbReference>
<name>A0A2M7XCX1_9BACT</name>
<dbReference type="AlphaFoldDB" id="A0A2M7XCX1"/>
<dbReference type="InterPro" id="IPR028098">
    <property type="entry name" value="Glyco_trans_4-like_N"/>
</dbReference>